<dbReference type="Gene3D" id="2.60.120.200">
    <property type="match status" value="2"/>
</dbReference>
<evidence type="ECO:0000313" key="2">
    <source>
        <dbReference type="Proteomes" id="UP001140091"/>
    </source>
</evidence>
<gene>
    <name evidence="1" type="ORF">H1R20_g3506</name>
</gene>
<name>A0A9W8MKS9_9AGAR</name>
<dbReference type="SUPFAM" id="SSF49899">
    <property type="entry name" value="Concanavalin A-like lectins/glucanases"/>
    <property type="match status" value="1"/>
</dbReference>
<protein>
    <recommendedName>
        <fullName evidence="3">GH16 domain-containing protein</fullName>
    </recommendedName>
</protein>
<keyword evidence="2" id="KW-1185">Reference proteome</keyword>
<dbReference type="PANTHER" id="PTHR10963:SF24">
    <property type="entry name" value="GLYCOSIDASE C21B10.07-RELATED"/>
    <property type="match status" value="1"/>
</dbReference>
<dbReference type="EMBL" id="JANBPK010000739">
    <property type="protein sequence ID" value="KAJ2933607.1"/>
    <property type="molecule type" value="Genomic_DNA"/>
</dbReference>
<comment type="caution">
    <text evidence="1">The sequence shown here is derived from an EMBL/GenBank/DDBJ whole genome shotgun (WGS) entry which is preliminary data.</text>
</comment>
<dbReference type="PANTHER" id="PTHR10963">
    <property type="entry name" value="GLYCOSYL HYDROLASE-RELATED"/>
    <property type="match status" value="1"/>
</dbReference>
<dbReference type="AlphaFoldDB" id="A0A9W8MKS9"/>
<evidence type="ECO:0000313" key="1">
    <source>
        <dbReference type="EMBL" id="KAJ2933607.1"/>
    </source>
</evidence>
<dbReference type="Pfam" id="PF26113">
    <property type="entry name" value="GH16_XgeA"/>
    <property type="match status" value="2"/>
</dbReference>
<accession>A0A9W8MKS9</accession>
<dbReference type="GO" id="GO:0009251">
    <property type="term" value="P:glucan catabolic process"/>
    <property type="evidence" value="ECO:0007669"/>
    <property type="project" value="TreeGrafter"/>
</dbReference>
<dbReference type="Proteomes" id="UP001140091">
    <property type="component" value="Unassembled WGS sequence"/>
</dbReference>
<reference evidence="1" key="1">
    <citation type="submission" date="2022-06" db="EMBL/GenBank/DDBJ databases">
        <title>Genome Sequence of Candolleomyces eurysporus.</title>
        <authorList>
            <person name="Buettner E."/>
        </authorList>
    </citation>
    <scope>NUCLEOTIDE SEQUENCE</scope>
    <source>
        <strain evidence="1">VTCC 930004</strain>
    </source>
</reference>
<dbReference type="InterPro" id="IPR050546">
    <property type="entry name" value="Glycosyl_Hydrlase_16"/>
</dbReference>
<evidence type="ECO:0008006" key="3">
    <source>
        <dbReference type="Google" id="ProtNLM"/>
    </source>
</evidence>
<dbReference type="InterPro" id="IPR013320">
    <property type="entry name" value="ConA-like_dom_sf"/>
</dbReference>
<organism evidence="1 2">
    <name type="scientific">Candolleomyces eurysporus</name>
    <dbReference type="NCBI Taxonomy" id="2828524"/>
    <lineage>
        <taxon>Eukaryota</taxon>
        <taxon>Fungi</taxon>
        <taxon>Dikarya</taxon>
        <taxon>Basidiomycota</taxon>
        <taxon>Agaricomycotina</taxon>
        <taxon>Agaricomycetes</taxon>
        <taxon>Agaricomycetidae</taxon>
        <taxon>Agaricales</taxon>
        <taxon>Agaricineae</taxon>
        <taxon>Psathyrellaceae</taxon>
        <taxon>Candolleomyces</taxon>
    </lineage>
</organism>
<proteinExistence type="predicted"/>
<sequence>MPLQQGETFFQGWDFFTSPDPTHGLVDYIDEASGRRDGILEINSAGNAIMRVETTPTVPGNRKSIRITTQATFNGGLVIMDAVHMPHGCGTWPAFWTNVKWDATGIAVYFFPRDSIPADITANTPLPETWGAAQARWPAASCDPFRFFSDHHAIFDTTLCGDWAGGVWNAAGIPGQEQSCAQRTGFATCDAFIRARGSAFQEAYWEVRYVQIYEER</sequence>
<feature type="non-terminal residue" evidence="1">
    <location>
        <position position="1"/>
    </location>
</feature>
<dbReference type="OrthoDB" id="192832at2759"/>